<dbReference type="EMBL" id="VWOX01000002">
    <property type="protein sequence ID" value="KAA5545857.1"/>
    <property type="molecule type" value="Genomic_DNA"/>
</dbReference>
<feature type="region of interest" description="Disordered" evidence="1">
    <location>
        <begin position="46"/>
        <end position="87"/>
    </location>
</feature>
<gene>
    <name evidence="2" type="ORF">FYK55_02745</name>
</gene>
<dbReference type="Proteomes" id="UP000324479">
    <property type="component" value="Unassembled WGS sequence"/>
</dbReference>
<evidence type="ECO:0000313" key="2">
    <source>
        <dbReference type="EMBL" id="KAA5545857.1"/>
    </source>
</evidence>
<feature type="compositionally biased region" description="Basic and acidic residues" evidence="1">
    <location>
        <begin position="10"/>
        <end position="26"/>
    </location>
</feature>
<feature type="region of interest" description="Disordered" evidence="1">
    <location>
        <begin position="1"/>
        <end position="26"/>
    </location>
</feature>
<comment type="caution">
    <text evidence="2">The sequence shown here is derived from an EMBL/GenBank/DDBJ whole genome shotgun (WGS) entry which is preliminary data.</text>
</comment>
<organism evidence="2 3">
    <name type="scientific">Roseiconus nitratireducens</name>
    <dbReference type="NCBI Taxonomy" id="2605748"/>
    <lineage>
        <taxon>Bacteria</taxon>
        <taxon>Pseudomonadati</taxon>
        <taxon>Planctomycetota</taxon>
        <taxon>Planctomycetia</taxon>
        <taxon>Pirellulales</taxon>
        <taxon>Pirellulaceae</taxon>
        <taxon>Roseiconus</taxon>
    </lineage>
</organism>
<protein>
    <submittedName>
        <fullName evidence="2">Uncharacterized protein</fullName>
    </submittedName>
</protein>
<dbReference type="AlphaFoldDB" id="A0A5M6DE98"/>
<accession>A0A5M6DE98</accession>
<proteinExistence type="predicted"/>
<evidence type="ECO:0000313" key="3">
    <source>
        <dbReference type="Proteomes" id="UP000324479"/>
    </source>
</evidence>
<keyword evidence="3" id="KW-1185">Reference proteome</keyword>
<dbReference type="RefSeq" id="WP_150074674.1">
    <property type="nucleotide sequence ID" value="NZ_VWOX01000002.1"/>
</dbReference>
<reference evidence="2 3" key="1">
    <citation type="submission" date="2019-08" db="EMBL/GenBank/DDBJ databases">
        <authorList>
            <person name="Dhanesh K."/>
            <person name="Kumar G."/>
            <person name="Sasikala C."/>
            <person name="Venkata Ramana C."/>
        </authorList>
    </citation>
    <scope>NUCLEOTIDE SEQUENCE [LARGE SCALE GENOMIC DNA]</scope>
    <source>
        <strain evidence="2 3">JC645</strain>
    </source>
</reference>
<evidence type="ECO:0000256" key="1">
    <source>
        <dbReference type="SAM" id="MobiDB-lite"/>
    </source>
</evidence>
<feature type="compositionally biased region" description="Basic residues" evidence="1">
    <location>
        <begin position="51"/>
        <end position="64"/>
    </location>
</feature>
<sequence length="120" mass="13037">MAKKKSTPNKSKEIRDYLKDHPGAKPREIVDAMKSKGVDVSAQFVSTVKSTSKKKKGPARRRGRPAGSKNKTTSMTRPATKKSGDTVSVESLIKLKKVVEEIGSIEEAKAALTTLEQLAK</sequence>
<name>A0A5M6DE98_9BACT</name>